<protein>
    <submittedName>
        <fullName evidence="3">Uncharacterized protein</fullName>
    </submittedName>
</protein>
<evidence type="ECO:0000313" key="3">
    <source>
        <dbReference type="EMBL" id="PIR85795.1"/>
    </source>
</evidence>
<dbReference type="Proteomes" id="UP000229612">
    <property type="component" value="Unassembled WGS sequence"/>
</dbReference>
<evidence type="ECO:0000256" key="2">
    <source>
        <dbReference type="SAM" id="Phobius"/>
    </source>
</evidence>
<keyword evidence="2" id="KW-1133">Transmembrane helix</keyword>
<proteinExistence type="predicted"/>
<organism evidence="3 4">
    <name type="scientific">Candidatus Kaiserbacteria bacterium CG10_big_fil_rev_8_21_14_0_10_44_10</name>
    <dbReference type="NCBI Taxonomy" id="1974606"/>
    <lineage>
        <taxon>Bacteria</taxon>
        <taxon>Candidatus Kaiseribacteriota</taxon>
    </lineage>
</organism>
<sequence length="429" mass="47124">MEKKWNLQDIKPAERRRPARSSLQKVSEVEKSSSESTAPRRVASEGPAKKRTSKKGLIAGTLVLLVVAVAVFGFAAITGQTTVTVFPRWREPTVNAVFEANPQLSESNLVYEVLTLEAEGEREVTATGQEEVEEQATGEITIYKTTSGQERLIKNTRFESPDGKIFRITESAVVPGGTPEEPGSVVAQVFADEAGPDYNLSANTQFKVPGFEESDLMELYDAIYAVNQSAFTGGHRGPKFTIDDAELQAATESLRTELREALMSRVANERPAGFILYDSSITFSYQALPGEDIGNNKVLLKEKAILRAPMFKNEDFASFIASATIPGYENEPVKISDPTALTFEYSADTNFSGSETFSFKLLGRPQIIWTYDQEQLKRDLAGGSQTALNTVLGGYPAIEKANATIKPFWKSSFPENAEEIEIIEELTAE</sequence>
<feature type="region of interest" description="Disordered" evidence="1">
    <location>
        <begin position="1"/>
        <end position="51"/>
    </location>
</feature>
<keyword evidence="2" id="KW-0472">Membrane</keyword>
<keyword evidence="2" id="KW-0812">Transmembrane</keyword>
<reference evidence="4" key="1">
    <citation type="submission" date="2017-09" db="EMBL/GenBank/DDBJ databases">
        <title>Depth-based differentiation of microbial function through sediment-hosted aquifers and enrichment of novel symbionts in the deep terrestrial subsurface.</title>
        <authorList>
            <person name="Probst A.J."/>
            <person name="Ladd B."/>
            <person name="Jarett J.K."/>
            <person name="Geller-Mcgrath D.E."/>
            <person name="Sieber C.M.K."/>
            <person name="Emerson J.B."/>
            <person name="Anantharaman K."/>
            <person name="Thomas B.C."/>
            <person name="Malmstrom R."/>
            <person name="Stieglmeier M."/>
            <person name="Klingl A."/>
            <person name="Woyke T."/>
            <person name="Ryan C.M."/>
            <person name="Banfield J.F."/>
        </authorList>
    </citation>
    <scope>NUCLEOTIDE SEQUENCE [LARGE SCALE GENOMIC DNA]</scope>
</reference>
<name>A0A2H0UJ18_9BACT</name>
<accession>A0A2H0UJ18</accession>
<gene>
    <name evidence="3" type="ORF">COU14_02505</name>
</gene>
<evidence type="ECO:0000256" key="1">
    <source>
        <dbReference type="SAM" id="MobiDB-lite"/>
    </source>
</evidence>
<evidence type="ECO:0000313" key="4">
    <source>
        <dbReference type="Proteomes" id="UP000229612"/>
    </source>
</evidence>
<feature type="compositionally biased region" description="Basic and acidic residues" evidence="1">
    <location>
        <begin position="1"/>
        <end position="16"/>
    </location>
</feature>
<dbReference type="AlphaFoldDB" id="A0A2H0UJ18"/>
<dbReference type="EMBL" id="PFBG01000026">
    <property type="protein sequence ID" value="PIR85795.1"/>
    <property type="molecule type" value="Genomic_DNA"/>
</dbReference>
<feature type="transmembrane region" description="Helical" evidence="2">
    <location>
        <begin position="57"/>
        <end position="77"/>
    </location>
</feature>
<comment type="caution">
    <text evidence="3">The sequence shown here is derived from an EMBL/GenBank/DDBJ whole genome shotgun (WGS) entry which is preliminary data.</text>
</comment>